<dbReference type="InterPro" id="IPR011429">
    <property type="entry name" value="Cyt_c_Planctomycete-type"/>
</dbReference>
<dbReference type="KEGG" id="gaz:Pan241w_33540"/>
<name>A0A517RHA1_9PLAN</name>
<dbReference type="OrthoDB" id="127107at2"/>
<dbReference type="Pfam" id="PF07583">
    <property type="entry name" value="PSCyt2"/>
    <property type="match status" value="1"/>
</dbReference>
<dbReference type="InterPro" id="IPR036909">
    <property type="entry name" value="Cyt_c-like_dom_sf"/>
</dbReference>
<dbReference type="GO" id="GO:0020037">
    <property type="term" value="F:heme binding"/>
    <property type="evidence" value="ECO:0007669"/>
    <property type="project" value="InterPro"/>
</dbReference>
<dbReference type="InterPro" id="IPR022655">
    <property type="entry name" value="DUF1553"/>
</dbReference>
<dbReference type="Proteomes" id="UP000317171">
    <property type="component" value="Chromosome"/>
</dbReference>
<feature type="domain" description="Cytochrome C Planctomycete-type" evidence="3">
    <location>
        <begin position="51"/>
        <end position="109"/>
    </location>
</feature>
<dbReference type="EMBL" id="CP036269">
    <property type="protein sequence ID" value="QDT43254.1"/>
    <property type="molecule type" value="Genomic_DNA"/>
</dbReference>
<dbReference type="RefSeq" id="WP_145217780.1">
    <property type="nucleotide sequence ID" value="NZ_CP036269.1"/>
</dbReference>
<dbReference type="PANTHER" id="PTHR35889:SF3">
    <property type="entry name" value="F-BOX DOMAIN-CONTAINING PROTEIN"/>
    <property type="match status" value="1"/>
</dbReference>
<protein>
    <submittedName>
        <fullName evidence="4">Planctomycete cytochrome C</fullName>
    </submittedName>
</protein>
<proteinExistence type="predicted"/>
<reference evidence="4 5" key="1">
    <citation type="submission" date="2019-02" db="EMBL/GenBank/DDBJ databases">
        <title>Deep-cultivation of Planctomycetes and their phenomic and genomic characterization uncovers novel biology.</title>
        <authorList>
            <person name="Wiegand S."/>
            <person name="Jogler M."/>
            <person name="Boedeker C."/>
            <person name="Pinto D."/>
            <person name="Vollmers J."/>
            <person name="Rivas-Marin E."/>
            <person name="Kohn T."/>
            <person name="Peeters S.H."/>
            <person name="Heuer A."/>
            <person name="Rast P."/>
            <person name="Oberbeckmann S."/>
            <person name="Bunk B."/>
            <person name="Jeske O."/>
            <person name="Meyerdierks A."/>
            <person name="Storesund J.E."/>
            <person name="Kallscheuer N."/>
            <person name="Luecker S."/>
            <person name="Lage O.M."/>
            <person name="Pohl T."/>
            <person name="Merkel B.J."/>
            <person name="Hornburger P."/>
            <person name="Mueller R.-W."/>
            <person name="Bruemmer F."/>
            <person name="Labrenz M."/>
            <person name="Spormann A.M."/>
            <person name="Op den Camp H."/>
            <person name="Overmann J."/>
            <person name="Amann R."/>
            <person name="Jetten M.S.M."/>
            <person name="Mascher T."/>
            <person name="Medema M.H."/>
            <person name="Devos D.P."/>
            <person name="Kaster A.-K."/>
            <person name="Ovreas L."/>
            <person name="Rohde M."/>
            <person name="Galperin M.Y."/>
            <person name="Jogler C."/>
        </authorList>
    </citation>
    <scope>NUCLEOTIDE SEQUENCE [LARGE SCALE GENOMIC DNA]</scope>
    <source>
        <strain evidence="4 5">Pan241w</strain>
    </source>
</reference>
<dbReference type="SUPFAM" id="SSF46626">
    <property type="entry name" value="Cytochrome c"/>
    <property type="match status" value="1"/>
</dbReference>
<feature type="domain" description="DUF1549" evidence="1">
    <location>
        <begin position="171"/>
        <end position="377"/>
    </location>
</feature>
<evidence type="ECO:0000259" key="3">
    <source>
        <dbReference type="Pfam" id="PF07635"/>
    </source>
</evidence>
<evidence type="ECO:0000259" key="2">
    <source>
        <dbReference type="Pfam" id="PF07587"/>
    </source>
</evidence>
<evidence type="ECO:0000313" key="4">
    <source>
        <dbReference type="EMBL" id="QDT43254.1"/>
    </source>
</evidence>
<evidence type="ECO:0000259" key="1">
    <source>
        <dbReference type="Pfam" id="PF07583"/>
    </source>
</evidence>
<evidence type="ECO:0000313" key="5">
    <source>
        <dbReference type="Proteomes" id="UP000317171"/>
    </source>
</evidence>
<sequence length="1037" mass="117829">MNRNTLGTTSCLFFFLSLIIQPAFLFAKDAKANASSIDFEKQIKPLFQAKCYSCHGREMQEGGFRLDLKSRALEGGDSGLAIKPGNSQKSELYHRVAGIGDGDKMPPEGEGTPLSTKELALIKRWIEQGATWPESANSKDKLPGSNHWAFQPVKQVTPPQVQNNSWSKNGIDAFILRKLEQEKVQPSAEAERSTLIRRVYLDLTGLPPSAEEWERWTQDTNPNWYEKLVNQLLASPHYGERWGRHWLDLARYADSDGFEKDSKRPHAWRWRTWVINALNDDMPFDQFSLEQLAGDLLPKPKTSQLVATGFHRNTLINREGGTDPEEDRVKRTVDRTNTLGSVWLGITVECAQCHTHKYDPLTQREYYRLYAFFNSLTEPDIGAPLPDEQAAFEKANQVYQKDHRPLVKAIREYEQNQLEKALINWEKQNTEKNPVWTVLQPESVHAKQNTTLIILPDHSILAEGENPGRAEIYTITFKTDLQNINGIRLEALTDPSLPKNGPGRSPSGDFELTMLTVKTASLEKPQTTQEIKLQKAQASFEMAGYKVDRVINNSPHTGWSISPQQGKKQIATFETKAAFGFEKGTLITVSLQQSSTRKLYHNLGRFRLSLTTGPKPLPLNGMTDLIAETLNTPRNKRTSEQQQELLEYYRTIDPQLEKLKQAELAHRKKAPRNPAETTKAQVVNHLKTPRKTRLLVRGDFLNPADEVQPNTPAILPPLNSKTPSRVDLARWLFDPNNPLTARVTVNRIWSRYFGRGLVSTINDFGTQGELPSHPELLDWLAIHFREHNWSLKQLHKLIVMSATYRQSSHTRPELAERDPYNTWLSHQNRLRVEAEIIRDQALSVSGLIKHKIGGRSVNPPQPDGVASLGYANSVKWPTSKGDDRYRRGLYTFFQRTVPYPMLMTFDSPDSNLSCTRRERSNTPLQALTIWNDPVFFECSQVLGKRIVEDTQQTDASLTSRINRAFQLTLARQPSQAEHDIIKQLYLEQTQHLKSDQAAVSKLTNSQIIPTGSTPQEVAAWIIIGRVLMNLDEFVTRG</sequence>
<dbReference type="InterPro" id="IPR011444">
    <property type="entry name" value="DUF1549"/>
</dbReference>
<dbReference type="Pfam" id="PF07635">
    <property type="entry name" value="PSCyt1"/>
    <property type="match status" value="1"/>
</dbReference>
<organism evidence="4 5">
    <name type="scientific">Gimesia alba</name>
    <dbReference type="NCBI Taxonomy" id="2527973"/>
    <lineage>
        <taxon>Bacteria</taxon>
        <taxon>Pseudomonadati</taxon>
        <taxon>Planctomycetota</taxon>
        <taxon>Planctomycetia</taxon>
        <taxon>Planctomycetales</taxon>
        <taxon>Planctomycetaceae</taxon>
        <taxon>Gimesia</taxon>
    </lineage>
</organism>
<dbReference type="Pfam" id="PF07587">
    <property type="entry name" value="PSD1"/>
    <property type="match status" value="1"/>
</dbReference>
<feature type="domain" description="DUF1553" evidence="2">
    <location>
        <begin position="725"/>
        <end position="984"/>
    </location>
</feature>
<dbReference type="GO" id="GO:0009055">
    <property type="term" value="F:electron transfer activity"/>
    <property type="evidence" value="ECO:0007669"/>
    <property type="project" value="InterPro"/>
</dbReference>
<dbReference type="PANTHER" id="PTHR35889">
    <property type="entry name" value="CYCLOINULO-OLIGOSACCHARIDE FRUCTANOTRANSFERASE-RELATED"/>
    <property type="match status" value="1"/>
</dbReference>
<accession>A0A517RHA1</accession>
<gene>
    <name evidence="4" type="ORF">Pan241w_33540</name>
</gene>
<keyword evidence="5" id="KW-1185">Reference proteome</keyword>
<dbReference type="AlphaFoldDB" id="A0A517RHA1"/>